<feature type="binding site" evidence="5">
    <location>
        <begin position="153"/>
        <end position="157"/>
    </location>
    <ligand>
        <name>substrate</name>
    </ligand>
</feature>
<comment type="pathway">
    <text evidence="5">Cofactor biosynthesis; biotin biosynthesis.</text>
</comment>
<comment type="catalytic activity">
    <reaction evidence="5">
        <text>6-carboxyhexanoyl-[ACP] methyl ester + H2O = 6-carboxyhexanoyl-[ACP] + methanol + H(+)</text>
        <dbReference type="Rhea" id="RHEA:42700"/>
        <dbReference type="Rhea" id="RHEA-COMP:9955"/>
        <dbReference type="Rhea" id="RHEA-COMP:10186"/>
        <dbReference type="ChEBI" id="CHEBI:15377"/>
        <dbReference type="ChEBI" id="CHEBI:15378"/>
        <dbReference type="ChEBI" id="CHEBI:17790"/>
        <dbReference type="ChEBI" id="CHEBI:78846"/>
        <dbReference type="ChEBI" id="CHEBI:82735"/>
        <dbReference type="EC" id="3.1.1.85"/>
    </reaction>
</comment>
<keyword evidence="8" id="KW-1185">Reference proteome</keyword>
<organism evidence="7 8">
    <name type="scientific">Leeia speluncae</name>
    <dbReference type="NCBI Taxonomy" id="2884804"/>
    <lineage>
        <taxon>Bacteria</taxon>
        <taxon>Pseudomonadati</taxon>
        <taxon>Pseudomonadota</taxon>
        <taxon>Betaproteobacteria</taxon>
        <taxon>Neisseriales</taxon>
        <taxon>Leeiaceae</taxon>
        <taxon>Leeia</taxon>
    </lineage>
</organism>
<dbReference type="EC" id="3.1.1.85" evidence="5"/>
<feature type="domain" description="AB hydrolase-1" evidence="6">
    <location>
        <begin position="23"/>
        <end position="252"/>
    </location>
</feature>
<evidence type="ECO:0000313" key="8">
    <source>
        <dbReference type="Proteomes" id="UP001165395"/>
    </source>
</evidence>
<evidence type="ECO:0000256" key="5">
    <source>
        <dbReference type="HAMAP-Rule" id="MF_01260"/>
    </source>
</evidence>
<dbReference type="RefSeq" id="WP_227180321.1">
    <property type="nucleotide sequence ID" value="NZ_JAJBZT010000004.1"/>
</dbReference>
<feature type="active site" evidence="5">
    <location>
        <position position="217"/>
    </location>
</feature>
<dbReference type="Proteomes" id="UP001165395">
    <property type="component" value="Unassembled WGS sequence"/>
</dbReference>
<feature type="binding site" evidence="5">
    <location>
        <position position="245"/>
    </location>
    <ligand>
        <name>substrate</name>
    </ligand>
</feature>
<dbReference type="Pfam" id="PF00561">
    <property type="entry name" value="Abhydrolase_1"/>
    <property type="match status" value="1"/>
</dbReference>
<feature type="binding site" evidence="5">
    <location>
        <position position="31"/>
    </location>
    <ligand>
        <name>substrate</name>
    </ligand>
</feature>
<name>A0ABS8D697_9NEIS</name>
<proteinExistence type="inferred from homology"/>
<keyword evidence="1 5" id="KW-0719">Serine esterase</keyword>
<dbReference type="PANTHER" id="PTHR43194:SF5">
    <property type="entry name" value="PIMELOYL-[ACYL-CARRIER PROTEIN] METHYL ESTER ESTERASE"/>
    <property type="match status" value="1"/>
</dbReference>
<dbReference type="InterPro" id="IPR010076">
    <property type="entry name" value="BioH"/>
</dbReference>
<evidence type="ECO:0000256" key="4">
    <source>
        <dbReference type="ARBA" id="ARBA00022801"/>
    </source>
</evidence>
<comment type="subunit">
    <text evidence="5">Monomer.</text>
</comment>
<sequence>MTQPHLHIDTLPCTDLTSNTQRPPIVLLHGWGMHGKVWGEFANQLSALSTVHVVDLPGHGHSAHTQPFDLANIAKTVTHALPMPAIWVGWSLGGMVAQLAALTNPTIVLGLGLIASSPCFVTREDWPNAMKPEVLAQFTTALSQDAEGTLQRFLALQAMGIPTAKQLATQLKQHLASRPLAHPQTLSDGLAILKDEDLRTLLTQIQCPVSLIYGERDALVPAATAHWLKTALPQANLQLLAQSAHAPFLTHPEVCLDAIEHLLQQATSK</sequence>
<comment type="similarity">
    <text evidence="5">Belongs to the AB hydrolase superfamily. Carboxylesterase BioH family.</text>
</comment>
<comment type="subcellular location">
    <subcellularLocation>
        <location evidence="5">Cytoplasm</location>
    </subcellularLocation>
</comment>
<dbReference type="PANTHER" id="PTHR43194">
    <property type="entry name" value="HYDROLASE ALPHA/BETA FOLD FAMILY"/>
    <property type="match status" value="1"/>
</dbReference>
<evidence type="ECO:0000256" key="1">
    <source>
        <dbReference type="ARBA" id="ARBA00022487"/>
    </source>
</evidence>
<dbReference type="InterPro" id="IPR000073">
    <property type="entry name" value="AB_hydrolase_1"/>
</dbReference>
<comment type="caution">
    <text evidence="7">The sequence shown here is derived from an EMBL/GenBank/DDBJ whole genome shotgun (WGS) entry which is preliminary data.</text>
</comment>
<accession>A0ABS8D697</accession>
<dbReference type="InterPro" id="IPR029058">
    <property type="entry name" value="AB_hydrolase_fold"/>
</dbReference>
<protein>
    <recommendedName>
        <fullName evidence="5">Pimeloyl-[acyl-carrier protein] methyl ester esterase</fullName>
        <ecNumber evidence="5">3.1.1.85</ecNumber>
    </recommendedName>
    <alternativeName>
        <fullName evidence="5">Biotin synthesis protein BioH</fullName>
    </alternativeName>
    <alternativeName>
        <fullName evidence="5">Carboxylesterase BioH</fullName>
    </alternativeName>
</protein>
<reference evidence="7" key="1">
    <citation type="submission" date="2021-10" db="EMBL/GenBank/DDBJ databases">
        <title>The complete genome sequence of Leeia sp. TBRC 13508.</title>
        <authorList>
            <person name="Charoenyingcharoen P."/>
            <person name="Yukphan P."/>
        </authorList>
    </citation>
    <scope>NUCLEOTIDE SEQUENCE</scope>
    <source>
        <strain evidence="7">TBRC 13508</strain>
    </source>
</reference>
<dbReference type="NCBIfam" id="TIGR01738">
    <property type="entry name" value="bioH"/>
    <property type="match status" value="1"/>
</dbReference>
<dbReference type="InterPro" id="IPR050228">
    <property type="entry name" value="Carboxylesterase_BioH"/>
</dbReference>
<evidence type="ECO:0000256" key="3">
    <source>
        <dbReference type="ARBA" id="ARBA00022756"/>
    </source>
</evidence>
<dbReference type="GO" id="GO:0090499">
    <property type="term" value="F:pimelyl-[acyl-carrier protein] methyl ester esterase activity"/>
    <property type="evidence" value="ECO:0007669"/>
    <property type="project" value="UniProtKB-EC"/>
</dbReference>
<feature type="active site" evidence="5">
    <location>
        <position position="245"/>
    </location>
</feature>
<dbReference type="Gene3D" id="3.40.50.1820">
    <property type="entry name" value="alpha/beta hydrolase"/>
    <property type="match status" value="1"/>
</dbReference>
<feature type="binding site" evidence="5">
    <location>
        <begin position="91"/>
        <end position="92"/>
    </location>
    <ligand>
        <name>substrate</name>
    </ligand>
</feature>
<dbReference type="HAMAP" id="MF_01260">
    <property type="entry name" value="Carboxylester"/>
    <property type="match status" value="1"/>
</dbReference>
<feature type="active site" description="Nucleophile" evidence="5">
    <location>
        <position position="91"/>
    </location>
</feature>
<evidence type="ECO:0000313" key="7">
    <source>
        <dbReference type="EMBL" id="MCB6183538.1"/>
    </source>
</evidence>
<gene>
    <name evidence="5 7" type="primary">bioH</name>
    <name evidence="7" type="ORF">LIN78_08260</name>
</gene>
<keyword evidence="3 5" id="KW-0093">Biotin biosynthesis</keyword>
<dbReference type="EMBL" id="JAJBZT010000004">
    <property type="protein sequence ID" value="MCB6183538.1"/>
    <property type="molecule type" value="Genomic_DNA"/>
</dbReference>
<comment type="function">
    <text evidence="5">The physiological role of BioH is to remove the methyl group introduced by BioC when the pimeloyl moiety is complete. It allows to synthesize pimeloyl-ACP via the fatty acid synthetic pathway through the hydrolysis of the ester bonds of pimeloyl-ACP esters.</text>
</comment>
<keyword evidence="2 5" id="KW-0963">Cytoplasm</keyword>
<dbReference type="SUPFAM" id="SSF53474">
    <property type="entry name" value="alpha/beta-Hydrolases"/>
    <property type="match status" value="1"/>
</dbReference>
<evidence type="ECO:0000259" key="6">
    <source>
        <dbReference type="Pfam" id="PF00561"/>
    </source>
</evidence>
<evidence type="ECO:0000256" key="2">
    <source>
        <dbReference type="ARBA" id="ARBA00022490"/>
    </source>
</evidence>
<keyword evidence="4 5" id="KW-0378">Hydrolase</keyword>